<feature type="domain" description="Enoyl reductase (ER)" evidence="2">
    <location>
        <begin position="16"/>
        <end position="330"/>
    </location>
</feature>
<reference evidence="3 4" key="1">
    <citation type="submission" date="2017-08" db="EMBL/GenBank/DDBJ databases">
        <title>Infants hospitalized years apart are colonized by the same room-sourced microbial strains.</title>
        <authorList>
            <person name="Brooks B."/>
            <person name="Olm M.R."/>
            <person name="Firek B.A."/>
            <person name="Baker R."/>
            <person name="Thomas B.C."/>
            <person name="Morowitz M.J."/>
            <person name="Banfield J.F."/>
        </authorList>
    </citation>
    <scope>NUCLEOTIDE SEQUENCE [LARGE SCALE GENOMIC DNA]</scope>
    <source>
        <strain evidence="3">S2_005_002_R2_33</strain>
    </source>
</reference>
<dbReference type="SUPFAM" id="SSF51735">
    <property type="entry name" value="NAD(P)-binding Rossmann-fold domains"/>
    <property type="match status" value="1"/>
</dbReference>
<dbReference type="PANTHER" id="PTHR43205:SF7">
    <property type="entry name" value="PROSTAGLANDIN REDUCTASE 1"/>
    <property type="match status" value="1"/>
</dbReference>
<comment type="caution">
    <text evidence="3">The sequence shown here is derived from an EMBL/GenBank/DDBJ whole genome shotgun (WGS) entry which is preliminary data.</text>
</comment>
<dbReference type="InterPro" id="IPR013149">
    <property type="entry name" value="ADH-like_C"/>
</dbReference>
<dbReference type="InterPro" id="IPR045010">
    <property type="entry name" value="MDR_fam"/>
</dbReference>
<dbReference type="Gene3D" id="3.90.180.10">
    <property type="entry name" value="Medium-chain alcohol dehydrogenases, catalytic domain"/>
    <property type="match status" value="1"/>
</dbReference>
<dbReference type="GO" id="GO:0016628">
    <property type="term" value="F:oxidoreductase activity, acting on the CH-CH group of donors, NAD or NADP as acceptor"/>
    <property type="evidence" value="ECO:0007669"/>
    <property type="project" value="InterPro"/>
</dbReference>
<dbReference type="CDD" id="cd05288">
    <property type="entry name" value="PGDH"/>
    <property type="match status" value="1"/>
</dbReference>
<accession>A0A2W5NMG6</accession>
<dbReference type="EMBL" id="QFPX01000013">
    <property type="protein sequence ID" value="PZQ53688.1"/>
    <property type="molecule type" value="Genomic_DNA"/>
</dbReference>
<dbReference type="InterPro" id="IPR036291">
    <property type="entry name" value="NAD(P)-bd_dom_sf"/>
</dbReference>
<organism evidence="3 4">
    <name type="scientific">Novosphingobium pentaromativorans</name>
    <dbReference type="NCBI Taxonomy" id="205844"/>
    <lineage>
        <taxon>Bacteria</taxon>
        <taxon>Pseudomonadati</taxon>
        <taxon>Pseudomonadota</taxon>
        <taxon>Alphaproteobacteria</taxon>
        <taxon>Sphingomonadales</taxon>
        <taxon>Sphingomonadaceae</taxon>
        <taxon>Novosphingobium</taxon>
    </lineage>
</organism>
<dbReference type="PANTHER" id="PTHR43205">
    <property type="entry name" value="PROSTAGLANDIN REDUCTASE"/>
    <property type="match status" value="1"/>
</dbReference>
<dbReference type="Proteomes" id="UP000249082">
    <property type="component" value="Unassembled WGS sequence"/>
</dbReference>
<dbReference type="Pfam" id="PF16884">
    <property type="entry name" value="ADH_N_2"/>
    <property type="match status" value="1"/>
</dbReference>
<dbReference type="InterPro" id="IPR020843">
    <property type="entry name" value="ER"/>
</dbReference>
<dbReference type="SUPFAM" id="SSF50129">
    <property type="entry name" value="GroES-like"/>
    <property type="match status" value="1"/>
</dbReference>
<name>A0A2W5NMG6_9SPHN</name>
<sequence length="339" mass="36630">MMATNGQVRLRSRPAGIAQAEHFEIRSAPVDRPGPGQILVQNHYLSVEPAMRGWIADVGNYGDQVALGSVMRSLASGRIIESNHEHFQVGEYVAGWFGWQDFACVAADQILQKTSEKELRASLGILGINGVTAYLALTLVGQPRAGETVLVSTAAGAVGSAAGQIANILGCRTVGIAGGADKVRRCVEEFGFEAAIDYRGQDVAATLSRVAPQGIHVYFDNVAGPISDAVMPHLALGGRVIVCGTASQDRWAPWPDGPRVERHLLVKRARMEGFVVFDHMARYAAAVAQLREWTEQGRLTWREEILDGIESCPDALAGLYRGENHGKRLIRLKETGAHE</sequence>
<dbReference type="FunFam" id="3.40.50.720:FF:000121">
    <property type="entry name" value="Prostaglandin reductase 2"/>
    <property type="match status" value="1"/>
</dbReference>
<dbReference type="InterPro" id="IPR041694">
    <property type="entry name" value="ADH_N_2"/>
</dbReference>
<dbReference type="SMART" id="SM00829">
    <property type="entry name" value="PKS_ER"/>
    <property type="match status" value="1"/>
</dbReference>
<dbReference type="InterPro" id="IPR011032">
    <property type="entry name" value="GroES-like_sf"/>
</dbReference>
<dbReference type="Gene3D" id="3.40.50.720">
    <property type="entry name" value="NAD(P)-binding Rossmann-like Domain"/>
    <property type="match status" value="1"/>
</dbReference>
<gene>
    <name evidence="3" type="ORF">DI555_15670</name>
</gene>
<dbReference type="AlphaFoldDB" id="A0A2W5NMG6"/>
<proteinExistence type="predicted"/>
<evidence type="ECO:0000256" key="1">
    <source>
        <dbReference type="ARBA" id="ARBA00023002"/>
    </source>
</evidence>
<evidence type="ECO:0000313" key="3">
    <source>
        <dbReference type="EMBL" id="PZQ53688.1"/>
    </source>
</evidence>
<keyword evidence="1" id="KW-0560">Oxidoreductase</keyword>
<dbReference type="Pfam" id="PF00107">
    <property type="entry name" value="ADH_zinc_N"/>
    <property type="match status" value="1"/>
</dbReference>
<protein>
    <submittedName>
        <fullName evidence="3">NADP-dependent oxidoreductase</fullName>
    </submittedName>
</protein>
<evidence type="ECO:0000259" key="2">
    <source>
        <dbReference type="SMART" id="SM00829"/>
    </source>
</evidence>
<evidence type="ECO:0000313" key="4">
    <source>
        <dbReference type="Proteomes" id="UP000249082"/>
    </source>
</evidence>